<dbReference type="PROSITE" id="PS51257">
    <property type="entry name" value="PROKAR_LIPOPROTEIN"/>
    <property type="match status" value="1"/>
</dbReference>
<dbReference type="GO" id="GO:0046872">
    <property type="term" value="F:metal ion binding"/>
    <property type="evidence" value="ECO:0007669"/>
    <property type="project" value="UniProtKB-KW"/>
</dbReference>
<proteinExistence type="predicted"/>
<name>A0A1U6GRP4_9SPHN</name>
<gene>
    <name evidence="3" type="ORF">SAMN06295987_101126</name>
</gene>
<keyword evidence="4" id="KW-1185">Reference proteome</keyword>
<keyword evidence="2" id="KW-0378">Hydrolase</keyword>
<dbReference type="GO" id="GO:0005737">
    <property type="term" value="C:cytoplasm"/>
    <property type="evidence" value="ECO:0007669"/>
    <property type="project" value="TreeGrafter"/>
</dbReference>
<sequence>MPARNRTPATEKTSASRLTRFSLLPLLLAGAACTQAPGEVASAPPPATRPIPAEADGDYNLLAQKEKLATIRMDVETGFLNQEQRDVVNLLIKASDLMSEIYLRQRYAENPQVRRAVSMNRRADRDLLVEMFDRNFGPWDELAELHPFWGSTPMPEGAGFYPEDLTREALEAYIAAHPDQKDALLSPYTVVKRDGDRLVAVPYSVEYRQWLEPAAQLLEQAAARTGNPSLKKFLSLRARAFRTDDYFESELAWMDLTGTPIEVAIGPYEVYTDRLMGAKTAFESFVTLKDPQESAALAKYKNYLKDMEANLPIEDRYKNFQRGFASPIAVAEQVHGGGDNVPGVQTIAFNLPNDERVREAKGAKKVILSNVLGAKFERILKPMGSLVLEPDQAARVDKKYMQFETLFHELSHSLGPGTIVVNGETTTVDKMLKEQGSALEEAKADVAGVWNILLMMRKGEIPEAEKPQLFATYFTGIFRAVRFGAVEAHGKGAALQYAYLQDKGAFRWNEAAGRYVIDDAKMEAGVRDLLHDILMLQANGDYEGTKAFMGKWAKLDAHAEAAVASMASLPVDIRPIYPDAI</sequence>
<evidence type="ECO:0000313" key="3">
    <source>
        <dbReference type="EMBL" id="SLJ86192.1"/>
    </source>
</evidence>
<dbReference type="EMBL" id="FVZE01000001">
    <property type="protein sequence ID" value="SLJ86192.1"/>
    <property type="molecule type" value="Genomic_DNA"/>
</dbReference>
<dbReference type="PANTHER" id="PTHR23422">
    <property type="entry name" value="DIPEPTIDYL PEPTIDASE III-RELATED"/>
    <property type="match status" value="1"/>
</dbReference>
<dbReference type="GO" id="GO:0008239">
    <property type="term" value="F:dipeptidyl-peptidase activity"/>
    <property type="evidence" value="ECO:0007669"/>
    <property type="project" value="TreeGrafter"/>
</dbReference>
<dbReference type="PANTHER" id="PTHR23422:SF9">
    <property type="entry name" value="ZN-DEPENDENT HYDROLASE"/>
    <property type="match status" value="1"/>
</dbReference>
<evidence type="ECO:0000256" key="1">
    <source>
        <dbReference type="ARBA" id="ARBA00022723"/>
    </source>
</evidence>
<keyword evidence="1" id="KW-0479">Metal-binding</keyword>
<dbReference type="AlphaFoldDB" id="A0A1U6GRP4"/>
<dbReference type="InterPro" id="IPR039461">
    <property type="entry name" value="Peptidase_M49"/>
</dbReference>
<protein>
    <submittedName>
        <fullName evidence="3">Peptidase family M49</fullName>
    </submittedName>
</protein>
<dbReference type="Proteomes" id="UP000190989">
    <property type="component" value="Unassembled WGS sequence"/>
</dbReference>
<dbReference type="Pfam" id="PF03571">
    <property type="entry name" value="Peptidase_M49"/>
    <property type="match status" value="1"/>
</dbReference>
<evidence type="ECO:0000313" key="4">
    <source>
        <dbReference type="Proteomes" id="UP000190989"/>
    </source>
</evidence>
<dbReference type="RefSeq" id="WP_079729172.1">
    <property type="nucleotide sequence ID" value="NZ_FVZE01000001.1"/>
</dbReference>
<evidence type="ECO:0000256" key="2">
    <source>
        <dbReference type="ARBA" id="ARBA00022801"/>
    </source>
</evidence>
<dbReference type="Gene3D" id="3.30.540.30">
    <property type="match status" value="1"/>
</dbReference>
<accession>A0A1U6GRP4</accession>
<dbReference type="STRING" id="428990.SAMN06295987_101126"/>
<reference evidence="4" key="1">
    <citation type="submission" date="2017-02" db="EMBL/GenBank/DDBJ databases">
        <authorList>
            <person name="Varghese N."/>
            <person name="Submissions S."/>
        </authorList>
    </citation>
    <scope>NUCLEOTIDE SEQUENCE [LARGE SCALE GENOMIC DNA]</scope>
    <source>
        <strain evidence="4">SM117</strain>
    </source>
</reference>
<organism evidence="3 4">
    <name type="scientific">Novosphingobium mathurense</name>
    <dbReference type="NCBI Taxonomy" id="428990"/>
    <lineage>
        <taxon>Bacteria</taxon>
        <taxon>Pseudomonadati</taxon>
        <taxon>Pseudomonadota</taxon>
        <taxon>Alphaproteobacteria</taxon>
        <taxon>Sphingomonadales</taxon>
        <taxon>Sphingomonadaceae</taxon>
        <taxon>Novosphingobium</taxon>
    </lineage>
</organism>